<proteinExistence type="predicted"/>
<evidence type="ECO:0000313" key="1">
    <source>
        <dbReference type="EMBL" id="MBC6499434.1"/>
    </source>
</evidence>
<dbReference type="InterPro" id="IPR029039">
    <property type="entry name" value="Flavoprotein-like_sf"/>
</dbReference>
<accession>A0A923NH55</accession>
<dbReference type="AlphaFoldDB" id="A0A923NH55"/>
<dbReference type="Proteomes" id="UP000650485">
    <property type="component" value="Unassembled WGS sequence"/>
</dbReference>
<gene>
    <name evidence="1" type="ORF">H7R52_14040</name>
</gene>
<dbReference type="Gene3D" id="3.40.50.360">
    <property type="match status" value="1"/>
</dbReference>
<dbReference type="EMBL" id="JACSZT010000009">
    <property type="protein sequence ID" value="MBC6499434.1"/>
    <property type="molecule type" value="Genomic_DNA"/>
</dbReference>
<comment type="caution">
    <text evidence="1">The sequence shown here is derived from an EMBL/GenBank/DDBJ whole genome shotgun (WGS) entry which is preliminary data.</text>
</comment>
<sequence>MWSPCDAPVIANYELRGTTRDVERVYKAMRQRLVEAGY</sequence>
<protein>
    <submittedName>
        <fullName evidence="1">Class Ib ribonucleoside-diphosphate reductase assembly flavoprotein NrdI</fullName>
    </submittedName>
</protein>
<name>A0A923NH55_WEICO</name>
<reference evidence="1" key="1">
    <citation type="submission" date="2020-08" db="EMBL/GenBank/DDBJ databases">
        <title>Complete genome sequence of Weissella confusa strain FS54 provides insights into metabolic potential.</title>
        <authorList>
            <person name="Fhoula I."/>
            <person name="Najjari A."/>
            <person name="Lekired A."/>
            <person name="Bessrour-Aouam N."/>
            <person name="Jaballah S."/>
            <person name="Klibi N."/>
            <person name="Ouzari H.-I."/>
        </authorList>
    </citation>
    <scope>NUCLEOTIDE SEQUENCE</scope>
    <source>
        <strain evidence="1">FS54</strain>
    </source>
</reference>
<evidence type="ECO:0000313" key="2">
    <source>
        <dbReference type="Proteomes" id="UP000650485"/>
    </source>
</evidence>
<organism evidence="1 2">
    <name type="scientific">Weissella confusa</name>
    <name type="common">Lactobacillus confusus</name>
    <dbReference type="NCBI Taxonomy" id="1583"/>
    <lineage>
        <taxon>Bacteria</taxon>
        <taxon>Bacillati</taxon>
        <taxon>Bacillota</taxon>
        <taxon>Bacilli</taxon>
        <taxon>Lactobacillales</taxon>
        <taxon>Lactobacillaceae</taxon>
        <taxon>Weissella</taxon>
    </lineage>
</organism>